<dbReference type="InterPro" id="IPR018247">
    <property type="entry name" value="EF_Hand_1_Ca_BS"/>
</dbReference>
<evidence type="ECO:0000259" key="3">
    <source>
        <dbReference type="PROSITE" id="PS50222"/>
    </source>
</evidence>
<dbReference type="Pfam" id="PF13499">
    <property type="entry name" value="EF-hand_7"/>
    <property type="match status" value="1"/>
</dbReference>
<protein>
    <submittedName>
        <fullName evidence="4">Oidioi.mRNA.OKI2018_I69.chr2.g5481.t1.cds</fullName>
    </submittedName>
</protein>
<gene>
    <name evidence="4" type="ORF">OKIOD_LOCUS14246</name>
</gene>
<dbReference type="EMBL" id="OU015567">
    <property type="protein sequence ID" value="CAG5111147.1"/>
    <property type="molecule type" value="Genomic_DNA"/>
</dbReference>
<dbReference type="PROSITE" id="PS50222">
    <property type="entry name" value="EF_HAND_2"/>
    <property type="match status" value="3"/>
</dbReference>
<evidence type="ECO:0000256" key="1">
    <source>
        <dbReference type="ARBA" id="ARBA00006431"/>
    </source>
</evidence>
<feature type="domain" description="EF-hand" evidence="3">
    <location>
        <begin position="139"/>
        <end position="174"/>
    </location>
</feature>
<dbReference type="SMART" id="SM00054">
    <property type="entry name" value="EFh"/>
    <property type="match status" value="5"/>
</dbReference>
<dbReference type="PROSITE" id="PS00018">
    <property type="entry name" value="EF_HAND_1"/>
    <property type="match status" value="4"/>
</dbReference>
<dbReference type="Pfam" id="PF13202">
    <property type="entry name" value="EF-hand_5"/>
    <property type="match status" value="1"/>
</dbReference>
<dbReference type="InterPro" id="IPR002048">
    <property type="entry name" value="EF_hand_dom"/>
</dbReference>
<dbReference type="PANTHER" id="PTHR10827">
    <property type="entry name" value="RETICULOCALBIN"/>
    <property type="match status" value="1"/>
</dbReference>
<feature type="domain" description="EF-hand" evidence="3">
    <location>
        <begin position="176"/>
        <end position="211"/>
    </location>
</feature>
<reference evidence="4 5" key="1">
    <citation type="submission" date="2021-04" db="EMBL/GenBank/DDBJ databases">
        <authorList>
            <person name="Bliznina A."/>
        </authorList>
    </citation>
    <scope>NUCLEOTIDE SEQUENCE [LARGE SCALE GENOMIC DNA]</scope>
</reference>
<feature type="domain" description="EF-hand" evidence="3">
    <location>
        <begin position="55"/>
        <end position="90"/>
    </location>
</feature>
<evidence type="ECO:0000313" key="5">
    <source>
        <dbReference type="Proteomes" id="UP001158576"/>
    </source>
</evidence>
<dbReference type="InterPro" id="IPR011992">
    <property type="entry name" value="EF-hand-dom_pair"/>
</dbReference>
<dbReference type="Gene3D" id="1.10.238.10">
    <property type="entry name" value="EF-hand"/>
    <property type="match status" value="3"/>
</dbReference>
<dbReference type="Proteomes" id="UP001158576">
    <property type="component" value="Chromosome 2"/>
</dbReference>
<keyword evidence="2" id="KW-0106">Calcium</keyword>
<keyword evidence="5" id="KW-1185">Reference proteome</keyword>
<dbReference type="PANTHER" id="PTHR10827:SF95">
    <property type="entry name" value="LD34388P"/>
    <property type="match status" value="1"/>
</dbReference>
<evidence type="ECO:0000256" key="2">
    <source>
        <dbReference type="ARBA" id="ARBA00022837"/>
    </source>
</evidence>
<name>A0ABN7T0F2_OIKDI</name>
<comment type="similarity">
    <text evidence="1">Belongs to the CREC family.</text>
</comment>
<sequence length="331" mass="38534">MRNIALSFPFQILARGTSHLQTPTNDPTSESFNSHVDGILDQNQSREFQKMTQEEKLFSLEEIFKKMDADENEEVDEDELQQWMRYVENRFVFEDTDAKMEQMDLDKDGMVSMEEFKEAKYNPERIYKDPSLNAATAMYQKKKDLRRFNAADTNEDRHLSRNEFAHYLHPTGHMEMMEVIALETLEDLDKNSDGYIDLEEYLGDIGARSFSDEPDQEEETILPMGDDEFDEEPNTWKAPGIDDDWIENEKRIFNEERDINGDGFLNMAEVMLWMNPPDFDVIQSEADYLIATADRDGSSTLSKQEVLKAYDAFIESPATHWGSSLLHHDEL</sequence>
<organism evidence="4 5">
    <name type="scientific">Oikopleura dioica</name>
    <name type="common">Tunicate</name>
    <dbReference type="NCBI Taxonomy" id="34765"/>
    <lineage>
        <taxon>Eukaryota</taxon>
        <taxon>Metazoa</taxon>
        <taxon>Chordata</taxon>
        <taxon>Tunicata</taxon>
        <taxon>Appendicularia</taxon>
        <taxon>Copelata</taxon>
        <taxon>Oikopleuridae</taxon>
        <taxon>Oikopleura</taxon>
    </lineage>
</organism>
<dbReference type="SUPFAM" id="SSF47473">
    <property type="entry name" value="EF-hand"/>
    <property type="match status" value="2"/>
</dbReference>
<accession>A0ABN7T0F2</accession>
<evidence type="ECO:0000313" key="4">
    <source>
        <dbReference type="EMBL" id="CAG5111147.1"/>
    </source>
</evidence>
<proteinExistence type="inferred from homology"/>